<evidence type="ECO:0000313" key="1">
    <source>
        <dbReference type="EMBL" id="GIF09117.1"/>
    </source>
</evidence>
<sequence>MRRHAPRAGAGAAEEFIWRVDLGPDVTLEHVTTVLGDLDAAIQLGERLAWLSERQALYTSNLSSAAQEGPDFLRTRASELGVALPEEEKLLHYWPWGYVHEQMGFTSLLDKVVDSEMTAPPVPSTVIVGMRFSNPLEVVLSALANRVPYIVRILQVIRDWNPERRASAAEATIAESHARMVSAQADLFEYLCRKAMEDPETVAASRLFESATQRELSSVIALSELVTELADAAEVLAGPSPNEDDR</sequence>
<dbReference type="Proteomes" id="UP000629619">
    <property type="component" value="Unassembled WGS sequence"/>
</dbReference>
<dbReference type="EMBL" id="BOMW01000076">
    <property type="protein sequence ID" value="GIF09117.1"/>
    <property type="molecule type" value="Genomic_DNA"/>
</dbReference>
<reference evidence="1" key="1">
    <citation type="submission" date="2021-01" db="EMBL/GenBank/DDBJ databases">
        <title>Whole genome shotgun sequence of Actinoplanes siamensis NBRC 109076.</title>
        <authorList>
            <person name="Komaki H."/>
            <person name="Tamura T."/>
        </authorList>
    </citation>
    <scope>NUCLEOTIDE SEQUENCE</scope>
    <source>
        <strain evidence="1">NBRC 109076</strain>
    </source>
</reference>
<keyword evidence="2" id="KW-1185">Reference proteome</keyword>
<protein>
    <submittedName>
        <fullName evidence="1">Uncharacterized protein</fullName>
    </submittedName>
</protein>
<proteinExistence type="predicted"/>
<dbReference type="AlphaFoldDB" id="A0A919NDA2"/>
<evidence type="ECO:0000313" key="2">
    <source>
        <dbReference type="Proteomes" id="UP000629619"/>
    </source>
</evidence>
<organism evidence="1 2">
    <name type="scientific">Actinoplanes siamensis</name>
    <dbReference type="NCBI Taxonomy" id="1223317"/>
    <lineage>
        <taxon>Bacteria</taxon>
        <taxon>Bacillati</taxon>
        <taxon>Actinomycetota</taxon>
        <taxon>Actinomycetes</taxon>
        <taxon>Micromonosporales</taxon>
        <taxon>Micromonosporaceae</taxon>
        <taxon>Actinoplanes</taxon>
    </lineage>
</organism>
<gene>
    <name evidence="1" type="ORF">Asi03nite_66550</name>
</gene>
<name>A0A919NDA2_9ACTN</name>
<dbReference type="RefSeq" id="WP_203684450.1">
    <property type="nucleotide sequence ID" value="NZ_BOMW01000076.1"/>
</dbReference>
<accession>A0A919NDA2</accession>
<comment type="caution">
    <text evidence="1">The sequence shown here is derived from an EMBL/GenBank/DDBJ whole genome shotgun (WGS) entry which is preliminary data.</text>
</comment>